<protein>
    <submittedName>
        <fullName evidence="1">Uncharacterized protein</fullName>
    </submittedName>
</protein>
<organism evidence="1 2">
    <name type="scientific">Campylobacter gracilis RM3268</name>
    <dbReference type="NCBI Taxonomy" id="553220"/>
    <lineage>
        <taxon>Bacteria</taxon>
        <taxon>Pseudomonadati</taxon>
        <taxon>Campylobacterota</taxon>
        <taxon>Epsilonproteobacteria</taxon>
        <taxon>Campylobacterales</taxon>
        <taxon>Campylobacteraceae</taxon>
        <taxon>Campylobacter</taxon>
    </lineage>
</organism>
<comment type="caution">
    <text evidence="1">The sequence shown here is derived from an EMBL/GenBank/DDBJ whole genome shotgun (WGS) entry which is preliminary data.</text>
</comment>
<dbReference type="RefSeq" id="WP_005873303.1">
    <property type="nucleotide sequence ID" value="NZ_ACYG01000032.1"/>
</dbReference>
<sequence>MTRTVYYEARHKAIAEGGVEGIATVLRGDDEVEKASLLFCLDYYLDPYYGCTLAHESEIFALLQELLLTERSQAIRDDILQLLGDYCGDFSVLRSRICKASGELLPGIKRLIER</sequence>
<dbReference type="Proteomes" id="UP000005709">
    <property type="component" value="Unassembled WGS sequence"/>
</dbReference>
<dbReference type="eggNOG" id="ENOG5031ACQ">
    <property type="taxonomic scope" value="Bacteria"/>
</dbReference>
<evidence type="ECO:0000313" key="1">
    <source>
        <dbReference type="EMBL" id="EEV16327.1"/>
    </source>
</evidence>
<evidence type="ECO:0000313" key="2">
    <source>
        <dbReference type="Proteomes" id="UP000005709"/>
    </source>
</evidence>
<dbReference type="OrthoDB" id="2088402at2"/>
<accession>C8PLL5</accession>
<proteinExistence type="predicted"/>
<keyword evidence="2" id="KW-1185">Reference proteome</keyword>
<gene>
    <name evidence="1" type="ORF">CAMGR0001_2024</name>
</gene>
<dbReference type="EMBL" id="ACYG01000032">
    <property type="protein sequence ID" value="EEV16327.1"/>
    <property type="molecule type" value="Genomic_DNA"/>
</dbReference>
<dbReference type="AlphaFoldDB" id="C8PLL5"/>
<name>C8PLL5_9BACT</name>
<reference evidence="1 2" key="1">
    <citation type="submission" date="2009-07" db="EMBL/GenBank/DDBJ databases">
        <authorList>
            <person name="Madupu R."/>
            <person name="Sebastian Y."/>
            <person name="Durkin A.S."/>
            <person name="Torralba M."/>
            <person name="Methe B."/>
            <person name="Sutton G.G."/>
            <person name="Strausberg R.L."/>
            <person name="Nelson K.E."/>
        </authorList>
    </citation>
    <scope>NUCLEOTIDE SEQUENCE [LARGE SCALE GENOMIC DNA]</scope>
    <source>
        <strain evidence="1 2">RM3268</strain>
    </source>
</reference>
<dbReference type="STRING" id="824.CGRAC_1501"/>